<dbReference type="AlphaFoldDB" id="A0A9P5CW19"/>
<dbReference type="EMBL" id="MU032344">
    <property type="protein sequence ID" value="KAF3771396.1"/>
    <property type="molecule type" value="Genomic_DNA"/>
</dbReference>
<feature type="region of interest" description="Disordered" evidence="1">
    <location>
        <begin position="1"/>
        <end position="69"/>
    </location>
</feature>
<name>A0A9P5CW19_CRYP1</name>
<dbReference type="RefSeq" id="XP_040782357.1">
    <property type="nucleotide sequence ID" value="XM_040923004.1"/>
</dbReference>
<evidence type="ECO:0000256" key="1">
    <source>
        <dbReference type="SAM" id="MobiDB-lite"/>
    </source>
</evidence>
<evidence type="ECO:0000313" key="3">
    <source>
        <dbReference type="Proteomes" id="UP000803844"/>
    </source>
</evidence>
<accession>A0A9P5CW19</accession>
<feature type="compositionally biased region" description="Acidic residues" evidence="1">
    <location>
        <begin position="1"/>
        <end position="27"/>
    </location>
</feature>
<dbReference type="Proteomes" id="UP000803844">
    <property type="component" value="Unassembled WGS sequence"/>
</dbReference>
<evidence type="ECO:0000313" key="2">
    <source>
        <dbReference type="EMBL" id="KAF3771396.1"/>
    </source>
</evidence>
<proteinExistence type="predicted"/>
<dbReference type="GeneID" id="63840133"/>
<reference evidence="2" key="1">
    <citation type="journal article" date="2020" name="Phytopathology">
        <title>Genome sequence of the chestnut blight fungus Cryphonectria parasitica EP155: A fundamental resource for an archetypical invasive plant pathogen.</title>
        <authorList>
            <person name="Crouch J.A."/>
            <person name="Dawe A."/>
            <person name="Aerts A."/>
            <person name="Barry K."/>
            <person name="Churchill A.C.L."/>
            <person name="Grimwood J."/>
            <person name="Hillman B."/>
            <person name="Milgroom M.G."/>
            <person name="Pangilinan J."/>
            <person name="Smith M."/>
            <person name="Salamov A."/>
            <person name="Schmutz J."/>
            <person name="Yadav J."/>
            <person name="Grigoriev I.V."/>
            <person name="Nuss D."/>
        </authorList>
    </citation>
    <scope>NUCLEOTIDE SEQUENCE</scope>
    <source>
        <strain evidence="2">EP155</strain>
    </source>
</reference>
<organism evidence="2 3">
    <name type="scientific">Cryphonectria parasitica (strain ATCC 38755 / EP155)</name>
    <dbReference type="NCBI Taxonomy" id="660469"/>
    <lineage>
        <taxon>Eukaryota</taxon>
        <taxon>Fungi</taxon>
        <taxon>Dikarya</taxon>
        <taxon>Ascomycota</taxon>
        <taxon>Pezizomycotina</taxon>
        <taxon>Sordariomycetes</taxon>
        <taxon>Sordariomycetidae</taxon>
        <taxon>Diaporthales</taxon>
        <taxon>Cryphonectriaceae</taxon>
        <taxon>Cryphonectria-Endothia species complex</taxon>
        <taxon>Cryphonectria</taxon>
    </lineage>
</organism>
<protein>
    <submittedName>
        <fullName evidence="2">Uncharacterized protein</fullName>
    </submittedName>
</protein>
<keyword evidence="3" id="KW-1185">Reference proteome</keyword>
<gene>
    <name evidence="2" type="ORF">M406DRAFT_354842</name>
</gene>
<sequence length="69" mass="7370">MDSENGDEMNEVDEMEDEMEGEMEMDLGGEAYGGLGLGQWLDSGESEGSSPESVASADRPIPSIEVEDP</sequence>
<comment type="caution">
    <text evidence="2">The sequence shown here is derived from an EMBL/GenBank/DDBJ whole genome shotgun (WGS) entry which is preliminary data.</text>
</comment>